<comment type="caution">
    <text evidence="1">The sequence shown here is derived from an EMBL/GenBank/DDBJ whole genome shotgun (WGS) entry which is preliminary data.</text>
</comment>
<dbReference type="AlphaFoldDB" id="A0A0C1NAZ7"/>
<accession>A0A0C1NAZ7</accession>
<organism evidence="1">
    <name type="scientific">Tolypothrix bouteillei VB521301</name>
    <dbReference type="NCBI Taxonomy" id="1479485"/>
    <lineage>
        <taxon>Bacteria</taxon>
        <taxon>Bacillati</taxon>
        <taxon>Cyanobacteriota</taxon>
        <taxon>Cyanophyceae</taxon>
        <taxon>Nostocales</taxon>
        <taxon>Tolypothrichaceae</taxon>
        <taxon>Tolypothrix</taxon>
    </lineage>
</organism>
<reference evidence="1" key="1">
    <citation type="journal article" date="2015" name="Genome Announc.">
        <title>Draft Genome Sequence of Tolypothrix boutellei Strain VB521301.</title>
        <authorList>
            <person name="Chandrababunaidu M.M."/>
            <person name="Singh D."/>
            <person name="Sen D."/>
            <person name="Bhan S."/>
            <person name="Das S."/>
            <person name="Gupta A."/>
            <person name="Adhikary S.P."/>
            <person name="Tripathy S."/>
        </authorList>
    </citation>
    <scope>NUCLEOTIDE SEQUENCE</scope>
    <source>
        <strain evidence="1">VB521301</strain>
    </source>
</reference>
<protein>
    <submittedName>
        <fullName evidence="1">Uncharacterized protein</fullName>
    </submittedName>
</protein>
<gene>
    <name evidence="1" type="ORF">DA73_0224290</name>
</gene>
<evidence type="ECO:0000313" key="1">
    <source>
        <dbReference type="EMBL" id="KIE09866.1"/>
    </source>
</evidence>
<proteinExistence type="predicted"/>
<sequence>MDISFTGPRHLTEAQTELVETQLQQLIKTPADWHVGDAKGLDLFVRSFAYSNHKHVNVYEVQGTKRWHFAERSKRMVDALAKPTEGIASYPDSILYAYPNKECPAGCKPSKNPNGHGSGTWLTVAYAAYRGLEIKIFPLIEIKLPAWLEESTFTQLSIF</sequence>
<dbReference type="OrthoDB" id="510887at2"/>
<name>A0A0C1NAZ7_9CYAN</name>
<dbReference type="EMBL" id="JHEG02000053">
    <property type="protein sequence ID" value="KIE09866.1"/>
    <property type="molecule type" value="Genomic_DNA"/>
</dbReference>